<feature type="region of interest" description="Disordered" evidence="1">
    <location>
        <begin position="46"/>
        <end position="77"/>
    </location>
</feature>
<evidence type="ECO:0000313" key="3">
    <source>
        <dbReference type="Proteomes" id="UP001345013"/>
    </source>
</evidence>
<protein>
    <submittedName>
        <fullName evidence="2">Uncharacterized protein</fullName>
    </submittedName>
</protein>
<feature type="region of interest" description="Disordered" evidence="1">
    <location>
        <begin position="634"/>
        <end position="699"/>
    </location>
</feature>
<feature type="compositionally biased region" description="Polar residues" evidence="1">
    <location>
        <begin position="202"/>
        <end position="215"/>
    </location>
</feature>
<accession>A0ABR0KPU5</accession>
<sequence length="738" mass="81984">MDSLLGGLGSTPVTARNIDSSPTLNASSAVKKSGMSITLPRNFAPLSLDPAEAPRTPDQTFAQLDLPPPPPHSTYRVRRPRVNFNSFQARNPGLQATLFASDIPIPSSAGPWSTEFSRSYDLSSDDAMPSIESTSTPTRPNLFQRFSEPVELEKLRLPAIVQAPYTPPHQTARTPVDLKRGEWDLRRPASVRSYNSNSSLSTTETYDTRPTSYDGSVTGAENDDSDPFFPPENVKIIPATPLPLRKSKKIRLTNLFGKNNIDWTIEMDNHLFNVYQIYLADPTVTPFKTVPGSIPPTGVCHRVARRAKETWSRASRVEVPIVQRHKVRSMLDVRMISRNKTPDPEDFLSTSSNDRRPAWPSESATRKRLKQLCREKFTISAHYNRLRESRSPSPFAEQFQPKKPSGLSASPMQRNDDDSAYTTRELHINLVASGATAPLAQLTTGDSPPMDSALENFNRELDAAEQNKMNTSPPTGLGIQQEQPAMDHSKLVPATNAPRLASPFSYNTWNGPIRPENRHRRYVSQNQFGTMHATGSRLLSPFNPEGDLGQNINKRRAQHNLEDELSPSGSSLAGHTSGLNLEEPLTTFVNPEPKPEPELIFTGLGDINQRRVRLRNRGATLGTAHEKIARLFTPQPTEQESMPPIPAIPSQFSSANNDTQASTLAPPQVDEKQRRLGSPFELDPNKRSFRSKPRHLPSLSDPFIQFTHGMPTTSTATQQNNNIGNIAKGSKWLTQRRS</sequence>
<feature type="region of interest" description="Disordered" evidence="1">
    <location>
        <begin position="339"/>
        <end position="365"/>
    </location>
</feature>
<feature type="region of interest" description="Disordered" evidence="1">
    <location>
        <begin position="383"/>
        <end position="417"/>
    </location>
</feature>
<evidence type="ECO:0000256" key="1">
    <source>
        <dbReference type="SAM" id="MobiDB-lite"/>
    </source>
</evidence>
<feature type="region of interest" description="Disordered" evidence="1">
    <location>
        <begin position="193"/>
        <end position="228"/>
    </location>
</feature>
<feature type="compositionally biased region" description="Polar residues" evidence="1">
    <location>
        <begin position="650"/>
        <end position="665"/>
    </location>
</feature>
<evidence type="ECO:0000313" key="2">
    <source>
        <dbReference type="EMBL" id="KAK5102589.1"/>
    </source>
</evidence>
<keyword evidence="3" id="KW-1185">Reference proteome</keyword>
<reference evidence="2 3" key="1">
    <citation type="submission" date="2023-08" db="EMBL/GenBank/DDBJ databases">
        <title>Black Yeasts Isolated from many extreme environments.</title>
        <authorList>
            <person name="Coleine C."/>
            <person name="Stajich J.E."/>
            <person name="Selbmann L."/>
        </authorList>
    </citation>
    <scope>NUCLEOTIDE SEQUENCE [LARGE SCALE GENOMIC DNA]</scope>
    <source>
        <strain evidence="2 3">CCFEE 5885</strain>
    </source>
</reference>
<comment type="caution">
    <text evidence="2">The sequence shown here is derived from an EMBL/GenBank/DDBJ whole genome shotgun (WGS) entry which is preliminary data.</text>
</comment>
<organism evidence="2 3">
    <name type="scientific">Lithohypha guttulata</name>
    <dbReference type="NCBI Taxonomy" id="1690604"/>
    <lineage>
        <taxon>Eukaryota</taxon>
        <taxon>Fungi</taxon>
        <taxon>Dikarya</taxon>
        <taxon>Ascomycota</taxon>
        <taxon>Pezizomycotina</taxon>
        <taxon>Eurotiomycetes</taxon>
        <taxon>Chaetothyriomycetidae</taxon>
        <taxon>Chaetothyriales</taxon>
        <taxon>Trichomeriaceae</taxon>
        <taxon>Lithohypha</taxon>
    </lineage>
</organism>
<dbReference type="EMBL" id="JAVRRG010000001">
    <property type="protein sequence ID" value="KAK5102589.1"/>
    <property type="molecule type" value="Genomic_DNA"/>
</dbReference>
<name>A0ABR0KPU5_9EURO</name>
<dbReference type="Proteomes" id="UP001345013">
    <property type="component" value="Unassembled WGS sequence"/>
</dbReference>
<gene>
    <name evidence="2" type="ORF">LTR24_000148</name>
</gene>
<proteinExistence type="predicted"/>